<keyword evidence="1" id="KW-0689">Ribosomal protein</keyword>
<protein>
    <submittedName>
        <fullName evidence="1">60S ribosomal protein L10</fullName>
    </submittedName>
</protein>
<keyword evidence="1" id="KW-0687">Ribonucleoprotein</keyword>
<dbReference type="AlphaFoldDB" id="A0A2P2LQS0"/>
<name>A0A2P2LQS0_RHIMU</name>
<sequence length="28" mass="2991">MMLFVFVGSVSPGLIDLACVPFAVYLSN</sequence>
<accession>A0A2P2LQS0</accession>
<evidence type="ECO:0000313" key="1">
    <source>
        <dbReference type="EMBL" id="MBX20319.1"/>
    </source>
</evidence>
<organism evidence="1">
    <name type="scientific">Rhizophora mucronata</name>
    <name type="common">Asiatic mangrove</name>
    <dbReference type="NCBI Taxonomy" id="61149"/>
    <lineage>
        <taxon>Eukaryota</taxon>
        <taxon>Viridiplantae</taxon>
        <taxon>Streptophyta</taxon>
        <taxon>Embryophyta</taxon>
        <taxon>Tracheophyta</taxon>
        <taxon>Spermatophyta</taxon>
        <taxon>Magnoliopsida</taxon>
        <taxon>eudicotyledons</taxon>
        <taxon>Gunneridae</taxon>
        <taxon>Pentapetalae</taxon>
        <taxon>rosids</taxon>
        <taxon>fabids</taxon>
        <taxon>Malpighiales</taxon>
        <taxon>Rhizophoraceae</taxon>
        <taxon>Rhizophora</taxon>
    </lineage>
</organism>
<proteinExistence type="predicted"/>
<dbReference type="EMBL" id="GGEC01039835">
    <property type="protein sequence ID" value="MBX20319.1"/>
    <property type="molecule type" value="Transcribed_RNA"/>
</dbReference>
<reference evidence="1" key="1">
    <citation type="submission" date="2018-02" db="EMBL/GenBank/DDBJ databases">
        <title>Rhizophora mucronata_Transcriptome.</title>
        <authorList>
            <person name="Meera S.P."/>
            <person name="Sreeshan A."/>
            <person name="Augustine A."/>
        </authorList>
    </citation>
    <scope>NUCLEOTIDE SEQUENCE</scope>
    <source>
        <tissue evidence="1">Leaf</tissue>
    </source>
</reference>
<dbReference type="GO" id="GO:0005840">
    <property type="term" value="C:ribosome"/>
    <property type="evidence" value="ECO:0007669"/>
    <property type="project" value="UniProtKB-KW"/>
</dbReference>